<evidence type="ECO:0000256" key="2">
    <source>
        <dbReference type="ARBA" id="ARBA00023134"/>
    </source>
</evidence>
<dbReference type="GO" id="GO:0003924">
    <property type="term" value="F:GTPase activity"/>
    <property type="evidence" value="ECO:0007669"/>
    <property type="project" value="InterPro"/>
</dbReference>
<dbReference type="SUPFAM" id="SSF52540">
    <property type="entry name" value="P-loop containing nucleoside triphosphate hydrolases"/>
    <property type="match status" value="1"/>
</dbReference>
<dbReference type="InterPro" id="IPR001806">
    <property type="entry name" value="Small_GTPase"/>
</dbReference>
<dbReference type="Gene3D" id="3.40.50.300">
    <property type="entry name" value="P-loop containing nucleotide triphosphate hydrolases"/>
    <property type="match status" value="1"/>
</dbReference>
<evidence type="ECO:0000256" key="1">
    <source>
        <dbReference type="ARBA" id="ARBA00022741"/>
    </source>
</evidence>
<organism evidence="3">
    <name type="scientific">Arcella intermedia</name>
    <dbReference type="NCBI Taxonomy" id="1963864"/>
    <lineage>
        <taxon>Eukaryota</taxon>
        <taxon>Amoebozoa</taxon>
        <taxon>Tubulinea</taxon>
        <taxon>Elardia</taxon>
        <taxon>Arcellinida</taxon>
        <taxon>Sphaerothecina</taxon>
        <taxon>Arcellidae</taxon>
        <taxon>Arcella</taxon>
    </lineage>
</organism>
<dbReference type="GO" id="GO:0007165">
    <property type="term" value="P:signal transduction"/>
    <property type="evidence" value="ECO:0007669"/>
    <property type="project" value="InterPro"/>
</dbReference>
<dbReference type="AlphaFoldDB" id="A0A6B2LQ08"/>
<evidence type="ECO:0000313" key="3">
    <source>
        <dbReference type="EMBL" id="NDV39124.1"/>
    </source>
</evidence>
<dbReference type="EMBL" id="GIBP01010155">
    <property type="protein sequence ID" value="NDV39124.1"/>
    <property type="molecule type" value="Transcribed_RNA"/>
</dbReference>
<dbReference type="GO" id="GO:0016020">
    <property type="term" value="C:membrane"/>
    <property type="evidence" value="ECO:0007669"/>
    <property type="project" value="InterPro"/>
</dbReference>
<dbReference type="InterPro" id="IPR027417">
    <property type="entry name" value="P-loop_NTPase"/>
</dbReference>
<dbReference type="SMART" id="SM00173">
    <property type="entry name" value="RAS"/>
    <property type="match status" value="1"/>
</dbReference>
<name>A0A6B2LQ08_9EUKA</name>
<dbReference type="PANTHER" id="PTHR24070">
    <property type="entry name" value="RAS, DI-RAS, AND RHEB FAMILY MEMBERS OF SMALL GTPASE SUPERFAMILY"/>
    <property type="match status" value="1"/>
</dbReference>
<dbReference type="PROSITE" id="PS51421">
    <property type="entry name" value="RAS"/>
    <property type="match status" value="1"/>
</dbReference>
<dbReference type="Pfam" id="PF00071">
    <property type="entry name" value="Ras"/>
    <property type="match status" value="1"/>
</dbReference>
<sequence>MIVRILDTAGQIEFSSMKDLWIRTGEYFIFLFSLTDKKSFEELDAVVEHIRRVKDIDHCPMIMVGCKADLETERQVTPEMIQKKRKGVQLYIY</sequence>
<dbReference type="PROSITE" id="PS51419">
    <property type="entry name" value="RAB"/>
    <property type="match status" value="1"/>
</dbReference>
<dbReference type="GO" id="GO:0005525">
    <property type="term" value="F:GTP binding"/>
    <property type="evidence" value="ECO:0007669"/>
    <property type="project" value="UniProtKB-KW"/>
</dbReference>
<proteinExistence type="predicted"/>
<reference evidence="3" key="1">
    <citation type="journal article" date="2020" name="J. Eukaryot. Microbiol.">
        <title>De novo Sequencing, Assembly and Annotation of the Transcriptome for the Free-Living Testate Amoeba Arcella intermedia.</title>
        <authorList>
            <person name="Ribeiro G.M."/>
            <person name="Porfirio-Sousa A.L."/>
            <person name="Maurer-Alcala X.X."/>
            <person name="Katz L.A."/>
            <person name="Lahr D.J.G."/>
        </authorList>
    </citation>
    <scope>NUCLEOTIDE SEQUENCE</scope>
</reference>
<accession>A0A6B2LQ08</accession>
<protein>
    <recommendedName>
        <fullName evidence="4">Ras family protein</fullName>
    </recommendedName>
</protein>
<keyword evidence="2" id="KW-0342">GTP-binding</keyword>
<keyword evidence="1" id="KW-0547">Nucleotide-binding</keyword>
<evidence type="ECO:0008006" key="4">
    <source>
        <dbReference type="Google" id="ProtNLM"/>
    </source>
</evidence>
<dbReference type="InterPro" id="IPR020849">
    <property type="entry name" value="Small_GTPase_Ras-type"/>
</dbReference>